<organism evidence="1 2">
    <name type="scientific">Pseudomonas proteolytica</name>
    <dbReference type="NCBI Taxonomy" id="219574"/>
    <lineage>
        <taxon>Bacteria</taxon>
        <taxon>Pseudomonadati</taxon>
        <taxon>Pseudomonadota</taxon>
        <taxon>Gammaproteobacteria</taxon>
        <taxon>Pseudomonadales</taxon>
        <taxon>Pseudomonadaceae</taxon>
        <taxon>Pseudomonas</taxon>
    </lineage>
</organism>
<keyword evidence="2" id="KW-1185">Reference proteome</keyword>
<accession>A0AAW5A6V7</accession>
<sequence>MIGLCLGLAGTVWAQVPTPAFTLAWTHTIEKVRWEEDYRVTPEGLVLGEARVKGSGAGMEIPDGAQLREGGWHYQRQLPPLQPLRLGRTPEAGDYQLCFNQHCHWMSTWLGPPQASQPALELWSCELATYIAQPSASQIAIKPGTDPSSLVADWPGC</sequence>
<name>A0AAW5A6V7_9PSED</name>
<gene>
    <name evidence="1" type="ORF">GIW75_22265</name>
</gene>
<evidence type="ECO:0000313" key="2">
    <source>
        <dbReference type="Proteomes" id="UP000814172"/>
    </source>
</evidence>
<dbReference type="AlphaFoldDB" id="A0AAW5A6V7"/>
<dbReference type="InterPro" id="IPR015001">
    <property type="entry name" value="DUF1850"/>
</dbReference>
<reference evidence="1 2" key="1">
    <citation type="submission" date="2019-11" db="EMBL/GenBank/DDBJ databases">
        <title>Epiphytic Pseudomonas syringae from cherry orchards.</title>
        <authorList>
            <person name="Hulin M.T."/>
        </authorList>
    </citation>
    <scope>NUCLEOTIDE SEQUENCE [LARGE SCALE GENOMIC DNA]</scope>
    <source>
        <strain evidence="1 2">PA-6-9F</strain>
    </source>
</reference>
<evidence type="ECO:0000313" key="1">
    <source>
        <dbReference type="EMBL" id="MCF5059662.1"/>
    </source>
</evidence>
<dbReference type="Pfam" id="PF08905">
    <property type="entry name" value="DUF1850"/>
    <property type="match status" value="1"/>
</dbReference>
<comment type="caution">
    <text evidence="1">The sequence shown here is derived from an EMBL/GenBank/DDBJ whole genome shotgun (WGS) entry which is preliminary data.</text>
</comment>
<dbReference type="Proteomes" id="UP000814172">
    <property type="component" value="Unassembled WGS sequence"/>
</dbReference>
<proteinExistence type="predicted"/>
<dbReference type="EMBL" id="WKEW01000098">
    <property type="protein sequence ID" value="MCF5059662.1"/>
    <property type="molecule type" value="Genomic_DNA"/>
</dbReference>
<protein>
    <submittedName>
        <fullName evidence="1">DUF1850 domain-containing protein</fullName>
    </submittedName>
</protein>